<name>A0A803J9N2_XENTR</name>
<dbReference type="AlphaFoldDB" id="A0A803J9N2"/>
<reference evidence="1" key="1">
    <citation type="journal article" date="2010" name="Science">
        <title>The genome of the Western clawed frog Xenopus tropicalis.</title>
        <authorList>
            <person name="Hellsten U."/>
            <person name="Harland R.M."/>
            <person name="Gilchrist M.J."/>
            <person name="Hendrix D."/>
            <person name="Jurka J."/>
            <person name="Kapitonov V."/>
            <person name="Ovcharenko I."/>
            <person name="Putnam N.H."/>
            <person name="Shu S."/>
            <person name="Taher L."/>
            <person name="Blitz I.L."/>
            <person name="Blumberg B."/>
            <person name="Dichmann D.S."/>
            <person name="Dubchak I."/>
            <person name="Amaya E."/>
            <person name="Detter J.C."/>
            <person name="Fletcher R."/>
            <person name="Gerhard D.S."/>
            <person name="Goodstein D."/>
            <person name="Graves T."/>
            <person name="Grigoriev I.V."/>
            <person name="Grimwood J."/>
            <person name="Kawashima T."/>
            <person name="Lindquist E."/>
            <person name="Lucas S.M."/>
            <person name="Mead P.E."/>
            <person name="Mitros T."/>
            <person name="Ogino H."/>
            <person name="Ohta Y."/>
            <person name="Poliakov A.V."/>
            <person name="Pollet N."/>
            <person name="Robert J."/>
            <person name="Salamov A."/>
            <person name="Sater A.K."/>
            <person name="Schmutz J."/>
            <person name="Terry A."/>
            <person name="Vize P.D."/>
            <person name="Warren W.C."/>
            <person name="Wells D."/>
            <person name="Wills A."/>
            <person name="Wilson R.K."/>
            <person name="Zimmerman L.B."/>
            <person name="Zorn A.M."/>
            <person name="Grainger R."/>
            <person name="Grammer T."/>
            <person name="Khokha M.K."/>
            <person name="Richardson P.M."/>
            <person name="Rokhsar D.S."/>
        </authorList>
    </citation>
    <scope>NUCLEOTIDE SEQUENCE [LARGE SCALE GENOMIC DNA]</scope>
    <source>
        <strain evidence="1">Nigerian</strain>
    </source>
</reference>
<sequence length="98" mass="10681">FGEGSGAAIAHATPLFYIESGQTEKSIFLVAHRKDPPPRNGPRRYLASLLQPQTVRTGEIHGGATRLLKFQSGDLNKNGITPEVSQLHDSLAMEKKTK</sequence>
<accession>A0A803J9N2</accession>
<proteinExistence type="predicted"/>
<reference evidence="1" key="2">
    <citation type="submission" date="2021-03" db="UniProtKB">
        <authorList>
            <consortium name="Ensembl"/>
        </authorList>
    </citation>
    <scope>IDENTIFICATION</scope>
</reference>
<dbReference type="InParanoid" id="A0A803J9N2"/>
<protein>
    <submittedName>
        <fullName evidence="1">Uncharacterized protein</fullName>
    </submittedName>
</protein>
<organism evidence="1">
    <name type="scientific">Xenopus tropicalis</name>
    <name type="common">Western clawed frog</name>
    <name type="synonym">Silurana tropicalis</name>
    <dbReference type="NCBI Taxonomy" id="8364"/>
    <lineage>
        <taxon>Eukaryota</taxon>
        <taxon>Metazoa</taxon>
        <taxon>Chordata</taxon>
        <taxon>Craniata</taxon>
        <taxon>Vertebrata</taxon>
        <taxon>Euteleostomi</taxon>
        <taxon>Amphibia</taxon>
        <taxon>Batrachia</taxon>
        <taxon>Anura</taxon>
        <taxon>Pipoidea</taxon>
        <taxon>Pipidae</taxon>
        <taxon>Xenopodinae</taxon>
        <taxon>Xenopus</taxon>
        <taxon>Silurana</taxon>
    </lineage>
</organism>
<evidence type="ECO:0000313" key="1">
    <source>
        <dbReference type="Ensembl" id="ENSXETP00000104578"/>
    </source>
</evidence>
<dbReference type="Ensembl" id="ENSXETT00000108403">
    <property type="protein sequence ID" value="ENSXETP00000104578"/>
    <property type="gene ID" value="ENSXETG00000045377"/>
</dbReference>